<evidence type="ECO:0000256" key="2">
    <source>
        <dbReference type="ARBA" id="ARBA00023125"/>
    </source>
</evidence>
<dbReference type="InterPro" id="IPR017930">
    <property type="entry name" value="Myb_dom"/>
</dbReference>
<accession>A0A9W8HA00</accession>
<evidence type="ECO:0000259" key="5">
    <source>
        <dbReference type="PROSITE" id="PS50090"/>
    </source>
</evidence>
<dbReference type="InterPro" id="IPR051651">
    <property type="entry name" value="DMTF1_DNA-bind_reg"/>
</dbReference>
<dbReference type="Proteomes" id="UP001140172">
    <property type="component" value="Unassembled WGS sequence"/>
</dbReference>
<dbReference type="GO" id="GO:0003700">
    <property type="term" value="F:DNA-binding transcription factor activity"/>
    <property type="evidence" value="ECO:0007669"/>
    <property type="project" value="TreeGrafter"/>
</dbReference>
<dbReference type="PANTHER" id="PTHR46380">
    <property type="entry name" value="CYCLIN-D-BINDING MYB-LIKE TRANSCRIPTION FACTOR 1"/>
    <property type="match status" value="1"/>
</dbReference>
<feature type="compositionally biased region" description="Low complexity" evidence="4">
    <location>
        <begin position="179"/>
        <end position="192"/>
    </location>
</feature>
<dbReference type="GO" id="GO:0000976">
    <property type="term" value="F:transcription cis-regulatory region binding"/>
    <property type="evidence" value="ECO:0007669"/>
    <property type="project" value="TreeGrafter"/>
</dbReference>
<dbReference type="EMBL" id="JANBUM010000307">
    <property type="protein sequence ID" value="KAJ2779258.1"/>
    <property type="molecule type" value="Genomic_DNA"/>
</dbReference>
<feature type="domain" description="Myb-like" evidence="5">
    <location>
        <begin position="110"/>
        <end position="159"/>
    </location>
</feature>
<feature type="domain" description="HTH myb-type" evidence="6">
    <location>
        <begin position="116"/>
        <end position="163"/>
    </location>
</feature>
<protein>
    <submittedName>
        <fullName evidence="7">RNA polymerase I enhancer binding protein</fullName>
    </submittedName>
</protein>
<feature type="region of interest" description="Disordered" evidence="4">
    <location>
        <begin position="169"/>
        <end position="192"/>
    </location>
</feature>
<dbReference type="PROSITE" id="PS50090">
    <property type="entry name" value="MYB_LIKE"/>
    <property type="match status" value="1"/>
</dbReference>
<dbReference type="InterPro" id="IPR001005">
    <property type="entry name" value="SANT/Myb"/>
</dbReference>
<dbReference type="InterPro" id="IPR009057">
    <property type="entry name" value="Homeodomain-like_sf"/>
</dbReference>
<evidence type="ECO:0000313" key="8">
    <source>
        <dbReference type="Proteomes" id="UP001140172"/>
    </source>
</evidence>
<dbReference type="Pfam" id="PF00249">
    <property type="entry name" value="Myb_DNA-binding"/>
    <property type="match status" value="1"/>
</dbReference>
<dbReference type="SMART" id="SM00717">
    <property type="entry name" value="SANT"/>
    <property type="match status" value="2"/>
</dbReference>
<evidence type="ECO:0000256" key="3">
    <source>
        <dbReference type="ARBA" id="ARBA00023242"/>
    </source>
</evidence>
<evidence type="ECO:0000256" key="4">
    <source>
        <dbReference type="SAM" id="MobiDB-lite"/>
    </source>
</evidence>
<name>A0A9W8HA00_9FUNG</name>
<dbReference type="PROSITE" id="PS51294">
    <property type="entry name" value="HTH_MYB"/>
    <property type="match status" value="1"/>
</dbReference>
<keyword evidence="8" id="KW-1185">Reference proteome</keyword>
<comment type="caution">
    <text evidence="7">The sequence shown here is derived from an EMBL/GenBank/DDBJ whole genome shotgun (WGS) entry which is preliminary data.</text>
</comment>
<sequence length="192" mass="21752">MEPDDDEIAGLAELLRSLRQMRQAGVEFAKGKFTADESAAIDRAIELFLGHHGLDRPTLYQRLFRKQEASGVAGGPEDRAIRRSFWAAMAGILPRRQIQAIYHYVHRRYHPFNYQGPWSPAEDRRLARLIEEHGLAWETISRIIGRTGTNCRDHWRYMQGLSHTQKMRQLGNGGRRDAAANASDDNGGSQAA</sequence>
<dbReference type="Gene3D" id="1.10.10.60">
    <property type="entry name" value="Homeodomain-like"/>
    <property type="match status" value="1"/>
</dbReference>
<keyword evidence="2" id="KW-0238">DNA-binding</keyword>
<comment type="subcellular location">
    <subcellularLocation>
        <location evidence="1">Nucleus</location>
    </subcellularLocation>
</comment>
<dbReference type="AlphaFoldDB" id="A0A9W8HA00"/>
<evidence type="ECO:0000259" key="6">
    <source>
        <dbReference type="PROSITE" id="PS51294"/>
    </source>
</evidence>
<dbReference type="CDD" id="cd00167">
    <property type="entry name" value="SANT"/>
    <property type="match status" value="1"/>
</dbReference>
<dbReference type="OrthoDB" id="39591at2759"/>
<dbReference type="PANTHER" id="PTHR46380:SF2">
    <property type="entry name" value="CYCLIN-D-BINDING MYB-LIKE TRANSCRIPTION FACTOR 1"/>
    <property type="match status" value="1"/>
</dbReference>
<evidence type="ECO:0000256" key="1">
    <source>
        <dbReference type="ARBA" id="ARBA00004123"/>
    </source>
</evidence>
<dbReference type="SUPFAM" id="SSF46689">
    <property type="entry name" value="Homeodomain-like"/>
    <property type="match status" value="1"/>
</dbReference>
<gene>
    <name evidence="7" type="primary">REB1</name>
    <name evidence="7" type="ORF">GGI15_003929</name>
</gene>
<organism evidence="7 8">
    <name type="scientific">Coemansia interrupta</name>
    <dbReference type="NCBI Taxonomy" id="1126814"/>
    <lineage>
        <taxon>Eukaryota</taxon>
        <taxon>Fungi</taxon>
        <taxon>Fungi incertae sedis</taxon>
        <taxon>Zoopagomycota</taxon>
        <taxon>Kickxellomycotina</taxon>
        <taxon>Kickxellomycetes</taxon>
        <taxon>Kickxellales</taxon>
        <taxon>Kickxellaceae</taxon>
        <taxon>Coemansia</taxon>
    </lineage>
</organism>
<reference evidence="7" key="1">
    <citation type="submission" date="2022-07" db="EMBL/GenBank/DDBJ databases">
        <title>Phylogenomic reconstructions and comparative analyses of Kickxellomycotina fungi.</title>
        <authorList>
            <person name="Reynolds N.K."/>
            <person name="Stajich J.E."/>
            <person name="Barry K."/>
            <person name="Grigoriev I.V."/>
            <person name="Crous P."/>
            <person name="Smith M.E."/>
        </authorList>
    </citation>
    <scope>NUCLEOTIDE SEQUENCE</scope>
    <source>
        <strain evidence="7">BCRC 34489</strain>
    </source>
</reference>
<proteinExistence type="predicted"/>
<dbReference type="GO" id="GO:0005634">
    <property type="term" value="C:nucleus"/>
    <property type="evidence" value="ECO:0007669"/>
    <property type="project" value="UniProtKB-SubCell"/>
</dbReference>
<evidence type="ECO:0000313" key="7">
    <source>
        <dbReference type="EMBL" id="KAJ2779258.1"/>
    </source>
</evidence>
<keyword evidence="3" id="KW-0539">Nucleus</keyword>